<sequence>VDFEKIILPIFKDTFCCNYRPHKKLVKQMCDSIWEQTKKHMKGGEKK</sequence>
<evidence type="ECO:0000313" key="1">
    <source>
        <dbReference type="EMBL" id="SVD59038.1"/>
    </source>
</evidence>
<name>A0A382WLN5_9ZZZZ</name>
<dbReference type="EMBL" id="UINC01160411">
    <property type="protein sequence ID" value="SVD59038.1"/>
    <property type="molecule type" value="Genomic_DNA"/>
</dbReference>
<accession>A0A382WLN5</accession>
<proteinExistence type="predicted"/>
<protein>
    <submittedName>
        <fullName evidence="1">Uncharacterized protein</fullName>
    </submittedName>
</protein>
<dbReference type="AlphaFoldDB" id="A0A382WLN5"/>
<feature type="non-terminal residue" evidence="1">
    <location>
        <position position="1"/>
    </location>
</feature>
<organism evidence="1">
    <name type="scientific">marine metagenome</name>
    <dbReference type="NCBI Taxonomy" id="408172"/>
    <lineage>
        <taxon>unclassified sequences</taxon>
        <taxon>metagenomes</taxon>
        <taxon>ecological metagenomes</taxon>
    </lineage>
</organism>
<reference evidence="1" key="1">
    <citation type="submission" date="2018-05" db="EMBL/GenBank/DDBJ databases">
        <authorList>
            <person name="Lanie J.A."/>
            <person name="Ng W.-L."/>
            <person name="Kazmierczak K.M."/>
            <person name="Andrzejewski T.M."/>
            <person name="Davidsen T.M."/>
            <person name="Wayne K.J."/>
            <person name="Tettelin H."/>
            <person name="Glass J.I."/>
            <person name="Rusch D."/>
            <person name="Podicherti R."/>
            <person name="Tsui H.-C.T."/>
            <person name="Winkler M.E."/>
        </authorList>
    </citation>
    <scope>NUCLEOTIDE SEQUENCE</scope>
</reference>
<gene>
    <name evidence="1" type="ORF">METZ01_LOCUS411892</name>
</gene>